<feature type="domain" description="FAD dependent oxidoreductase" evidence="2">
    <location>
        <begin position="1"/>
        <end position="126"/>
    </location>
</feature>
<evidence type="ECO:0000256" key="1">
    <source>
        <dbReference type="ARBA" id="ARBA00023002"/>
    </source>
</evidence>
<organism evidence="3">
    <name type="scientific">marine metagenome</name>
    <dbReference type="NCBI Taxonomy" id="408172"/>
    <lineage>
        <taxon>unclassified sequences</taxon>
        <taxon>metagenomes</taxon>
        <taxon>ecological metagenomes</taxon>
    </lineage>
</organism>
<dbReference type="EMBL" id="UINC01140088">
    <property type="protein sequence ID" value="SVD27031.1"/>
    <property type="molecule type" value="Genomic_DNA"/>
</dbReference>
<dbReference type="SUPFAM" id="SSF51905">
    <property type="entry name" value="FAD/NAD(P)-binding domain"/>
    <property type="match status" value="1"/>
</dbReference>
<feature type="non-terminal residue" evidence="3">
    <location>
        <position position="1"/>
    </location>
</feature>
<accession>A0A382TZV6</accession>
<name>A0A382TZV6_9ZZZZ</name>
<dbReference type="AlphaFoldDB" id="A0A382TZV6"/>
<proteinExistence type="predicted"/>
<gene>
    <name evidence="3" type="ORF">METZ01_LOCUS379885</name>
</gene>
<protein>
    <recommendedName>
        <fullName evidence="2">FAD dependent oxidoreductase domain-containing protein</fullName>
    </recommendedName>
</protein>
<keyword evidence="1" id="KW-0560">Oxidoreductase</keyword>
<feature type="non-terminal residue" evidence="3">
    <location>
        <position position="127"/>
    </location>
</feature>
<reference evidence="3" key="1">
    <citation type="submission" date="2018-05" db="EMBL/GenBank/DDBJ databases">
        <authorList>
            <person name="Lanie J.A."/>
            <person name="Ng W.-L."/>
            <person name="Kazmierczak K.M."/>
            <person name="Andrzejewski T.M."/>
            <person name="Davidsen T.M."/>
            <person name="Wayne K.J."/>
            <person name="Tettelin H."/>
            <person name="Glass J.I."/>
            <person name="Rusch D."/>
            <person name="Podicherti R."/>
            <person name="Tsui H.-C.T."/>
            <person name="Winkler M.E."/>
        </authorList>
    </citation>
    <scope>NUCLEOTIDE SEQUENCE</scope>
</reference>
<dbReference type="Gene3D" id="3.30.9.10">
    <property type="entry name" value="D-Amino Acid Oxidase, subunit A, domain 2"/>
    <property type="match status" value="1"/>
</dbReference>
<evidence type="ECO:0000313" key="3">
    <source>
        <dbReference type="EMBL" id="SVD27031.1"/>
    </source>
</evidence>
<evidence type="ECO:0000259" key="2">
    <source>
        <dbReference type="Pfam" id="PF01266"/>
    </source>
</evidence>
<dbReference type="Gene3D" id="3.50.50.60">
    <property type="entry name" value="FAD/NAD(P)-binding domain"/>
    <property type="match status" value="1"/>
</dbReference>
<dbReference type="Pfam" id="PF01266">
    <property type="entry name" value="DAO"/>
    <property type="match status" value="1"/>
</dbReference>
<dbReference type="PANTHER" id="PTHR13847:SF287">
    <property type="entry name" value="FAD-DEPENDENT OXIDOREDUCTASE DOMAIN-CONTAINING PROTEIN 1"/>
    <property type="match status" value="1"/>
</dbReference>
<dbReference type="InterPro" id="IPR036188">
    <property type="entry name" value="FAD/NAD-bd_sf"/>
</dbReference>
<dbReference type="GO" id="GO:0005737">
    <property type="term" value="C:cytoplasm"/>
    <property type="evidence" value="ECO:0007669"/>
    <property type="project" value="TreeGrafter"/>
</dbReference>
<dbReference type="PANTHER" id="PTHR13847">
    <property type="entry name" value="SARCOSINE DEHYDROGENASE-RELATED"/>
    <property type="match status" value="1"/>
</dbReference>
<dbReference type="InterPro" id="IPR006076">
    <property type="entry name" value="FAD-dep_OxRdtase"/>
</dbReference>
<sequence length="127" mass="13586">VGAGIVGLACALHAARRGNSVVLFDGSPRAEGASVRNFGMVWPIGQAPGRIHERALRSREIWLQVAPAAGIWCEAVGSLHLAYRQDEWEVLQEFGARDLGYKVELLDFSGVMARTGAVRADGLLGGM</sequence>
<dbReference type="GO" id="GO:0016491">
    <property type="term" value="F:oxidoreductase activity"/>
    <property type="evidence" value="ECO:0007669"/>
    <property type="project" value="UniProtKB-KW"/>
</dbReference>